<sequence length="225" mass="22709">MRTCLASGLVALVLGAALLGGCGTDPTSEVQSAPTDDDSLPFGARTNRERPTAVSGQVAPLAGPSSAGNGPRIVSDGPGFAIARGGESIVSGKATLNGEPLVAGRVLLFTSNGLLLSPGVIDGSGSYAVTGAPDGPASVLVLLDPNGRVMLPFAQKGAGEGGAPRWGMVAPRLPGPFLEQLRFTIPAREQGRYRAAHVRYGQGGPANPLELTVAGNTTFDLVLTN</sequence>
<accession>A0A6P2D0P7</accession>
<dbReference type="RefSeq" id="WP_162669197.1">
    <property type="nucleotide sequence ID" value="NZ_LR593886.1"/>
</dbReference>
<proteinExistence type="predicted"/>
<feature type="signal peptide" evidence="2">
    <location>
        <begin position="1"/>
        <end position="19"/>
    </location>
</feature>
<evidence type="ECO:0000313" key="4">
    <source>
        <dbReference type="Proteomes" id="UP000464178"/>
    </source>
</evidence>
<evidence type="ECO:0000313" key="3">
    <source>
        <dbReference type="EMBL" id="VTR94699.1"/>
    </source>
</evidence>
<feature type="chain" id="PRO_5026808289" description="Carboxypeptidase regulatory-like domain-containing protein" evidence="2">
    <location>
        <begin position="20"/>
        <end position="225"/>
    </location>
</feature>
<gene>
    <name evidence="3" type="ORF">SOIL9_30150</name>
</gene>
<dbReference type="Proteomes" id="UP000464178">
    <property type="component" value="Chromosome"/>
</dbReference>
<dbReference type="AlphaFoldDB" id="A0A6P2D0P7"/>
<reference evidence="3 4" key="1">
    <citation type="submission" date="2019-05" db="EMBL/GenBank/DDBJ databases">
        <authorList>
            <consortium name="Science for Life Laboratories"/>
        </authorList>
    </citation>
    <scope>NUCLEOTIDE SEQUENCE [LARGE SCALE GENOMIC DNA]</scope>
    <source>
        <strain evidence="3">Soil9</strain>
    </source>
</reference>
<dbReference type="PROSITE" id="PS51257">
    <property type="entry name" value="PROKAR_LIPOPROTEIN"/>
    <property type="match status" value="1"/>
</dbReference>
<protein>
    <recommendedName>
        <fullName evidence="5">Carboxypeptidase regulatory-like domain-containing protein</fullName>
    </recommendedName>
</protein>
<dbReference type="KEGG" id="gms:SOIL9_30150"/>
<keyword evidence="4" id="KW-1185">Reference proteome</keyword>
<evidence type="ECO:0008006" key="5">
    <source>
        <dbReference type="Google" id="ProtNLM"/>
    </source>
</evidence>
<feature type="region of interest" description="Disordered" evidence="1">
    <location>
        <begin position="25"/>
        <end position="70"/>
    </location>
</feature>
<feature type="compositionally biased region" description="Polar residues" evidence="1">
    <location>
        <begin position="25"/>
        <end position="34"/>
    </location>
</feature>
<name>A0A6P2D0P7_9BACT</name>
<keyword evidence="2" id="KW-0732">Signal</keyword>
<evidence type="ECO:0000256" key="1">
    <source>
        <dbReference type="SAM" id="MobiDB-lite"/>
    </source>
</evidence>
<evidence type="ECO:0000256" key="2">
    <source>
        <dbReference type="SAM" id="SignalP"/>
    </source>
</evidence>
<organism evidence="3 4">
    <name type="scientific">Gemmata massiliana</name>
    <dbReference type="NCBI Taxonomy" id="1210884"/>
    <lineage>
        <taxon>Bacteria</taxon>
        <taxon>Pseudomonadati</taxon>
        <taxon>Planctomycetota</taxon>
        <taxon>Planctomycetia</taxon>
        <taxon>Gemmatales</taxon>
        <taxon>Gemmataceae</taxon>
        <taxon>Gemmata</taxon>
    </lineage>
</organism>
<dbReference type="EMBL" id="LR593886">
    <property type="protein sequence ID" value="VTR94699.1"/>
    <property type="molecule type" value="Genomic_DNA"/>
</dbReference>